<evidence type="ECO:0000256" key="6">
    <source>
        <dbReference type="ARBA" id="ARBA00047615"/>
    </source>
</evidence>
<dbReference type="CDD" id="cd02020">
    <property type="entry name" value="CMPK"/>
    <property type="match status" value="1"/>
</dbReference>
<comment type="catalytic activity">
    <reaction evidence="7 8">
        <text>CMP + ATP = CDP + ADP</text>
        <dbReference type="Rhea" id="RHEA:11600"/>
        <dbReference type="ChEBI" id="CHEBI:30616"/>
        <dbReference type="ChEBI" id="CHEBI:58069"/>
        <dbReference type="ChEBI" id="CHEBI:60377"/>
        <dbReference type="ChEBI" id="CHEBI:456216"/>
        <dbReference type="EC" id="2.7.4.25"/>
    </reaction>
</comment>
<sequence length="227" mass="25519">MHKINIAIDGPAGSGKSTVARKAAEQLFYLYLDTGAMYRFLTFRALREGIPEHDEEALLQLLTNIEFSLVNEGEKGVKLSVNGGPLGEGIRSQAVTEKVSAISAHEKIRKEMVTRQQQLAKEKGVVLDGRDIGTFVLPEAELKIYLYASVDERSRRRYLENLENHRPSDIDVIKEEITRRDHLDSTRQIAPLTQAKDAFPLDTTNLTIEEAVAHICHLAREKEKKGQ</sequence>
<evidence type="ECO:0000256" key="8">
    <source>
        <dbReference type="HAMAP-Rule" id="MF_00238"/>
    </source>
</evidence>
<proteinExistence type="inferred from homology"/>
<evidence type="ECO:0000256" key="2">
    <source>
        <dbReference type="ARBA" id="ARBA00022679"/>
    </source>
</evidence>
<reference evidence="10 11" key="1">
    <citation type="submission" date="2020-08" db="EMBL/GenBank/DDBJ databases">
        <title>Genomic Encyclopedia of Type Strains, Phase IV (KMG-IV): sequencing the most valuable type-strain genomes for metagenomic binning, comparative biology and taxonomic classification.</title>
        <authorList>
            <person name="Goeker M."/>
        </authorList>
    </citation>
    <scope>NUCLEOTIDE SEQUENCE [LARGE SCALE GENOMIC DNA]</scope>
    <source>
        <strain evidence="10 11">DSM 21769</strain>
    </source>
</reference>
<dbReference type="Gene3D" id="3.40.50.300">
    <property type="entry name" value="P-loop containing nucleotide triphosphate hydrolases"/>
    <property type="match status" value="1"/>
</dbReference>
<comment type="subcellular location">
    <subcellularLocation>
        <location evidence="8">Cytoplasm</location>
    </subcellularLocation>
</comment>
<dbReference type="GO" id="GO:0015949">
    <property type="term" value="P:nucleobase-containing small molecule interconversion"/>
    <property type="evidence" value="ECO:0007669"/>
    <property type="project" value="TreeGrafter"/>
</dbReference>
<dbReference type="InterPro" id="IPR027417">
    <property type="entry name" value="P-loop_NTPase"/>
</dbReference>
<dbReference type="AlphaFoldDB" id="A0A841PJG9"/>
<dbReference type="GO" id="GO:0005524">
    <property type="term" value="F:ATP binding"/>
    <property type="evidence" value="ECO:0007669"/>
    <property type="project" value="UniProtKB-UniRule"/>
</dbReference>
<dbReference type="GO" id="GO:0036431">
    <property type="term" value="F:dCMP kinase activity"/>
    <property type="evidence" value="ECO:0007669"/>
    <property type="project" value="InterPro"/>
</dbReference>
<dbReference type="EMBL" id="JACHHJ010000001">
    <property type="protein sequence ID" value="MBB6449017.1"/>
    <property type="molecule type" value="Genomic_DNA"/>
</dbReference>
<keyword evidence="11" id="KW-1185">Reference proteome</keyword>
<evidence type="ECO:0000256" key="1">
    <source>
        <dbReference type="ARBA" id="ARBA00009427"/>
    </source>
</evidence>
<evidence type="ECO:0000313" key="11">
    <source>
        <dbReference type="Proteomes" id="UP000568839"/>
    </source>
</evidence>
<keyword evidence="4 8" id="KW-0418">Kinase</keyword>
<keyword evidence="3 8" id="KW-0547">Nucleotide-binding</keyword>
<organism evidence="10 11">
    <name type="scientific">Geomicrobium halophilum</name>
    <dbReference type="NCBI Taxonomy" id="549000"/>
    <lineage>
        <taxon>Bacteria</taxon>
        <taxon>Bacillati</taxon>
        <taxon>Bacillota</taxon>
        <taxon>Bacilli</taxon>
        <taxon>Bacillales</taxon>
        <taxon>Geomicrobium</taxon>
    </lineage>
</organism>
<keyword evidence="8" id="KW-0963">Cytoplasm</keyword>
<evidence type="ECO:0000256" key="7">
    <source>
        <dbReference type="ARBA" id="ARBA00048478"/>
    </source>
</evidence>
<dbReference type="NCBIfam" id="TIGR00017">
    <property type="entry name" value="cmk"/>
    <property type="match status" value="1"/>
</dbReference>
<protein>
    <recommendedName>
        <fullName evidence="8">Cytidylate kinase</fullName>
        <shortName evidence="8">CK</shortName>
        <ecNumber evidence="8">2.7.4.25</ecNumber>
    </recommendedName>
    <alternativeName>
        <fullName evidence="8">Cytidine monophosphate kinase</fullName>
        <shortName evidence="8">CMP kinase</shortName>
    </alternativeName>
</protein>
<comment type="caution">
    <text evidence="10">The sequence shown here is derived from an EMBL/GenBank/DDBJ whole genome shotgun (WGS) entry which is preliminary data.</text>
</comment>
<dbReference type="SUPFAM" id="SSF52540">
    <property type="entry name" value="P-loop containing nucleoside triphosphate hydrolases"/>
    <property type="match status" value="1"/>
</dbReference>
<evidence type="ECO:0000256" key="3">
    <source>
        <dbReference type="ARBA" id="ARBA00022741"/>
    </source>
</evidence>
<dbReference type="GO" id="GO:0006220">
    <property type="term" value="P:pyrimidine nucleotide metabolic process"/>
    <property type="evidence" value="ECO:0007669"/>
    <property type="project" value="UniProtKB-UniRule"/>
</dbReference>
<feature type="domain" description="Cytidylate kinase" evidence="9">
    <location>
        <begin position="6"/>
        <end position="220"/>
    </location>
</feature>
<dbReference type="EC" id="2.7.4.25" evidence="8"/>
<name>A0A841PJG9_9BACL</name>
<comment type="catalytic activity">
    <reaction evidence="6 8">
        <text>dCMP + ATP = dCDP + ADP</text>
        <dbReference type="Rhea" id="RHEA:25094"/>
        <dbReference type="ChEBI" id="CHEBI:30616"/>
        <dbReference type="ChEBI" id="CHEBI:57566"/>
        <dbReference type="ChEBI" id="CHEBI:58593"/>
        <dbReference type="ChEBI" id="CHEBI:456216"/>
        <dbReference type="EC" id="2.7.4.25"/>
    </reaction>
</comment>
<dbReference type="PANTHER" id="PTHR21299">
    <property type="entry name" value="CYTIDYLATE KINASE/PANTOATE-BETA-ALANINE LIGASE"/>
    <property type="match status" value="1"/>
</dbReference>
<evidence type="ECO:0000313" key="10">
    <source>
        <dbReference type="EMBL" id="MBB6449017.1"/>
    </source>
</evidence>
<evidence type="ECO:0000259" key="9">
    <source>
        <dbReference type="Pfam" id="PF02224"/>
    </source>
</evidence>
<dbReference type="InterPro" id="IPR011994">
    <property type="entry name" value="Cytidylate_kinase_dom"/>
</dbReference>
<comment type="similarity">
    <text evidence="1 8">Belongs to the cytidylate kinase family. Type 1 subfamily.</text>
</comment>
<dbReference type="Proteomes" id="UP000568839">
    <property type="component" value="Unassembled WGS sequence"/>
</dbReference>
<accession>A0A841PJG9</accession>
<dbReference type="Pfam" id="PF02224">
    <property type="entry name" value="Cytidylate_kin"/>
    <property type="match status" value="1"/>
</dbReference>
<dbReference type="PANTHER" id="PTHR21299:SF2">
    <property type="entry name" value="CYTIDYLATE KINASE"/>
    <property type="match status" value="1"/>
</dbReference>
<evidence type="ECO:0000256" key="5">
    <source>
        <dbReference type="ARBA" id="ARBA00022840"/>
    </source>
</evidence>
<evidence type="ECO:0000256" key="4">
    <source>
        <dbReference type="ARBA" id="ARBA00022777"/>
    </source>
</evidence>
<dbReference type="RefSeq" id="WP_184402948.1">
    <property type="nucleotide sequence ID" value="NZ_JACHHJ010000001.1"/>
</dbReference>
<keyword evidence="5 8" id="KW-0067">ATP-binding</keyword>
<dbReference type="GO" id="GO:0005829">
    <property type="term" value="C:cytosol"/>
    <property type="evidence" value="ECO:0007669"/>
    <property type="project" value="TreeGrafter"/>
</dbReference>
<gene>
    <name evidence="8" type="primary">cmk</name>
    <name evidence="10" type="ORF">HNR44_000966</name>
</gene>
<dbReference type="InterPro" id="IPR003136">
    <property type="entry name" value="Cytidylate_kin"/>
</dbReference>
<feature type="binding site" evidence="8">
    <location>
        <begin position="10"/>
        <end position="18"/>
    </location>
    <ligand>
        <name>ATP</name>
        <dbReference type="ChEBI" id="CHEBI:30616"/>
    </ligand>
</feature>
<keyword evidence="2 8" id="KW-0808">Transferase</keyword>
<dbReference type="HAMAP" id="MF_00238">
    <property type="entry name" value="Cytidyl_kinase_type1"/>
    <property type="match status" value="1"/>
</dbReference>